<accession>A0A3G9DX72</accession>
<proteinExistence type="predicted"/>
<organism evidence="1">
    <name type="scientific">Alteromonadaceae bacterium PE-TB08W</name>
    <dbReference type="NCBI Taxonomy" id="1199097"/>
    <lineage>
        <taxon>Bacteria</taxon>
        <taxon>Pseudomonadati</taxon>
        <taxon>Pseudomonadota</taxon>
        <taxon>Gammaproteobacteria</taxon>
        <taxon>Alteromonadales</taxon>
        <taxon>Alteromonadaceae</taxon>
    </lineage>
</organism>
<dbReference type="EMBL" id="AB728560">
    <property type="protein sequence ID" value="BBD49897.1"/>
    <property type="molecule type" value="Genomic_DNA"/>
</dbReference>
<name>A0A3G9DX72_9ALTE</name>
<evidence type="ECO:0000313" key="1">
    <source>
        <dbReference type="EMBL" id="BBD49897.1"/>
    </source>
</evidence>
<protein>
    <submittedName>
        <fullName evidence="1">Uncharacterized protein</fullName>
    </submittedName>
</protein>
<reference evidence="1" key="1">
    <citation type="journal article" date="2019" name="Microbes Environ.">
        <title>Genetic and Physiological Characteristics of a Novel Marine Propylene-Assimilating Halieaceae Bacterium Isolated from Seawater and the Diversity of Its Alkene and Epoxide Metabolism Genes.</title>
        <authorList>
            <person name="Suzuki T."/>
            <person name="Yazawa T."/>
            <person name="Morishita N."/>
            <person name="Maruyama A."/>
            <person name="Fuse H."/>
        </authorList>
    </citation>
    <scope>NUCLEOTIDE SEQUENCE</scope>
    <source>
        <strain evidence="1">PE-TB08W</strain>
    </source>
</reference>
<sequence>MIGPSFEARTSSYEDESSPWCLLWYLKIRVTDTVGCRTELQAQPHCFIPASH</sequence>
<dbReference type="AlphaFoldDB" id="A0A3G9DX72"/>